<evidence type="ECO:0000256" key="1">
    <source>
        <dbReference type="ARBA" id="ARBA00000885"/>
    </source>
</evidence>
<feature type="compositionally biased region" description="Low complexity" evidence="8">
    <location>
        <begin position="1867"/>
        <end position="1881"/>
    </location>
</feature>
<keyword evidence="9" id="KW-0472">Membrane</keyword>
<dbReference type="Pfam" id="PF00632">
    <property type="entry name" value="HECT"/>
    <property type="match status" value="1"/>
</dbReference>
<organism evidence="11 12">
    <name type="scientific">Octopus vulgaris</name>
    <name type="common">Common octopus</name>
    <dbReference type="NCBI Taxonomy" id="6645"/>
    <lineage>
        <taxon>Eukaryota</taxon>
        <taxon>Metazoa</taxon>
        <taxon>Spiralia</taxon>
        <taxon>Lophotrochozoa</taxon>
        <taxon>Mollusca</taxon>
        <taxon>Cephalopoda</taxon>
        <taxon>Coleoidea</taxon>
        <taxon>Octopodiformes</taxon>
        <taxon>Octopoda</taxon>
        <taxon>Incirrata</taxon>
        <taxon>Octopodidae</taxon>
        <taxon>Octopus</taxon>
    </lineage>
</organism>
<dbReference type="FunFam" id="3.30.2160.10:FF:000004">
    <property type="entry name" value="probable E3 ubiquitin-protein ligase HERC4 isoform X1"/>
    <property type="match status" value="1"/>
</dbReference>
<keyword evidence="4" id="KW-0963">Cytoplasm</keyword>
<feature type="region of interest" description="Disordered" evidence="8">
    <location>
        <begin position="327"/>
        <end position="347"/>
    </location>
</feature>
<name>A0AA36BF51_OCTVU</name>
<dbReference type="GO" id="GO:0005737">
    <property type="term" value="C:cytoplasm"/>
    <property type="evidence" value="ECO:0007669"/>
    <property type="project" value="UniProtKB-SubCell"/>
</dbReference>
<evidence type="ECO:0000259" key="10">
    <source>
        <dbReference type="PROSITE" id="PS50237"/>
    </source>
</evidence>
<dbReference type="Gene3D" id="3.90.1750.10">
    <property type="entry name" value="Hect, E3 ligase catalytic domains"/>
    <property type="match status" value="1"/>
</dbReference>
<evidence type="ECO:0000256" key="5">
    <source>
        <dbReference type="ARBA" id="ARBA00022679"/>
    </source>
</evidence>
<feature type="active site" description="Glycyl thioester intermediate" evidence="7">
    <location>
        <position position="2570"/>
    </location>
</feature>
<evidence type="ECO:0000313" key="12">
    <source>
        <dbReference type="Proteomes" id="UP001162480"/>
    </source>
</evidence>
<feature type="compositionally biased region" description="Basic and acidic residues" evidence="8">
    <location>
        <begin position="1923"/>
        <end position="1944"/>
    </location>
</feature>
<evidence type="ECO:0000256" key="8">
    <source>
        <dbReference type="SAM" id="MobiDB-lite"/>
    </source>
</evidence>
<protein>
    <recommendedName>
        <fullName evidence="3">HECT-type E3 ubiquitin transferase</fullName>
        <ecNumber evidence="3">2.3.2.26</ecNumber>
    </recommendedName>
</protein>
<dbReference type="Gene3D" id="3.40.50.720">
    <property type="entry name" value="NAD(P)-binding Rossmann-like Domain"/>
    <property type="match status" value="1"/>
</dbReference>
<accession>A0AA36BF51</accession>
<keyword evidence="5" id="KW-0808">Transferase</keyword>
<evidence type="ECO:0000256" key="6">
    <source>
        <dbReference type="ARBA" id="ARBA00022786"/>
    </source>
</evidence>
<dbReference type="InterPro" id="IPR000569">
    <property type="entry name" value="HECT_dom"/>
</dbReference>
<feature type="domain" description="HECT" evidence="10">
    <location>
        <begin position="2263"/>
        <end position="2602"/>
    </location>
</feature>
<dbReference type="EMBL" id="OX597827">
    <property type="protein sequence ID" value="CAI9733270.1"/>
    <property type="molecule type" value="Genomic_DNA"/>
</dbReference>
<dbReference type="PANTHER" id="PTHR45700:SF9">
    <property type="entry name" value="HECT-TYPE E3 UBIQUITIN TRANSFERASE"/>
    <property type="match status" value="1"/>
</dbReference>
<feature type="region of interest" description="Disordered" evidence="8">
    <location>
        <begin position="1425"/>
        <end position="1457"/>
    </location>
</feature>
<evidence type="ECO:0000256" key="7">
    <source>
        <dbReference type="PROSITE-ProRule" id="PRU00104"/>
    </source>
</evidence>
<dbReference type="Pfam" id="PF03807">
    <property type="entry name" value="F420_oxidored"/>
    <property type="match status" value="1"/>
</dbReference>
<evidence type="ECO:0000256" key="3">
    <source>
        <dbReference type="ARBA" id="ARBA00012485"/>
    </source>
</evidence>
<reference evidence="11" key="1">
    <citation type="submission" date="2023-08" db="EMBL/GenBank/DDBJ databases">
        <authorList>
            <person name="Alioto T."/>
            <person name="Alioto T."/>
            <person name="Gomez Garrido J."/>
        </authorList>
    </citation>
    <scope>NUCLEOTIDE SEQUENCE</scope>
</reference>
<sequence length="2602" mass="300985">MEGIELSSYNTSTMATIGILGTGDYGRALAKRMLRCGLKVVFGSRDPASRHLEAIDKELADAKLSTVKDVLSNENIEIIILAVHHWNIDSCLENFNAESSQKIFIDISNNEEILKDESIAETLVAKFPGMRVVKAFNTLSAYAVEDDNFGGSRRVLIAADDIEAREKVSRLCSEIGFESVTYGSLKAARELEAYPTRLMQGWGKATIFMLIVFFAWNIFVGVKYVYYYSKYNKRFPWETIPLRFLNKSICMTAITLLTFSYLPGCLAAFLQIYNGKNFHLIQLHGYLPSLIMASQHLIGSLDNQDGAQLVSRRLAFSGNVCKAMPTNVDVNDERPTESPNNSKTSGDACLRPSGAVPLAAVGIACNVVPSKLMLVRHIAGGEPPSIHVRCTRSPARTTFDVTETNVLGNGAHVSSIRRELHSSIEEDASHLGNQSCVGSRKFISSFDIKRVTKNRTKAHTSRACQPRPSSKTSRVNIANYRPGYTWNKGGRLKEIRIRTVARKYYRKWMVAVFGSVSPAVARAHWRRCILRKTFSVWYDIWWVQRKEWRMNIRAICLLQYQRRTKVLHRWKQFVLLSKEKRSKLALASSHHSRYLKQRSLTLWQHYLTRRHSKSQMSLLAKDFHTHKLLRQSWSQWLREIDTAAIRKEQERIATSLYHSHILATAWKIWCRANEDIEAQMQLSEKALQHRHCFLLRLTYTKWMSYIALRREKTYLKSVADRFFKEKICYQSFQAWTHQLWACRALKANEDYLRSLRHRSSLRTMWLHWRIYIEMCKQKRNQFFVAVNYYRLRLLKYGMAGFYLNWNQKKRLRTLSNLCKGIHKRQLLKMSWNCWSDRLDLKYDQRLIPLTQRAQSFYRLHLLQKFFDAWFHYTAWRIQCQAQRSRAKAHFYVTILPKVFYHWTLYVDQQKYQRAMSQQAEEYWRDNLTAKVFALWQEAAVKKHEVRRMEVMAILHNNRVTMCKTLATWKKRTSQCHLVDEACYHRQKAALRKFFLAWRQYIEDIHNMNRLEMLATVCYYSHIQRRCLAAWIQFHQTCQQKQLIYKRAQQHHESHLYCKYFSAWRLYITQCHSIKMEAMKMFQTARHKILKERFRHWYTVSRHGVLDRQQEQTAAVFYNRNLLSKIMFTWRAYSAIHAYKKSETRSWVATVQTTLEQRRLWRMYNVWQTQYQKSLLGRLQWQTAIVHHRRKLLSKAFAAWTHWVVNNYKKKLLKMQADWFNQTRITITAFAVWQQQLELSRVENQKTYIALWHWSTTLQRKVFRGWKEFVCDSLRKKSRIQAACESRRQRLLRQGLQKWLTTADQLGRWRRSFAQTQQTQEALSTFCLAQKFALRWKLYVKRRQKLQCDSDSRPHSSQPLCLPKLQNIPNAPRHSGISSSKDSTINHGSWSVNQDAINNLLELTKSRPKPVCPAFILESLDLGNSSTDSVSRTVPESSSRLHCDKQQPPPTTLNRDCVVGDGGRVASSQTRNNEEQIAGAVSSCPISLKHLPVESASPDANLGFSTKMRPGDIRQERSSMLMSKPNTAEQMSPLATSHPNTVGEEVLLQSSQPNMSEDKQLLLTTKTCDSFHKGSLLNNNANIPRDKSLIYSTNQNIPRINEQLQTTAHNILGDNRLLQDSVPNTVQDNNVLPIIESNIPNNEGTQCNGNHDPLYGDGLLQNIVPYMSQDEDLQCSIDFNIDQDEGELQCCVVPATSSGSRLTQSNVQEGHRLMTPQDFTLLNHNVSSVLQGSSIDSDMHNKLPSTTECSQSQLIEEISHLKQLMLDYKQGRLRLSSLRTYKQQLQSWQSNMQECSMLQTVAAEQAEDAMNCATFVFCRAKQTFQDFIHNTIEPPAPPPPPPPRGRLHMLSSLFRSALPPRLHSRHQSVTSPSLTLTSNSPSKVCYDQQTAGSPDNINGTSRQNRMRRRRRGQKGAEILPPIRPHSEKSLFLSKEKDVNPKEITDHASLTGSAQAGISEEGKENNEDGGNASQYRHSPTVMKARQLRYVSERTPESLREMFYVGKSSGSWQELKEFYLTLFESFENIVFVLKEKDQDEKKFSNVKGTCLDQDMIDVTYDLLSDLPTDLQKLILKSIISCLLKDRRIHSIDDLKAYFVLLQNPLFESSTTMGIFAHLLRQIAALSDQDHHYLVHWIKELEPTQFKAILSKINNFITWKIFPPKFNDLPHPSKCTWWVPSAVKVLALLNAANNLVKPFIVPFEDFYNDHLEQLDLLAEYYKWQSVSSNGGFSFCQYPFILSISAKRTILQRDSEQQMIVMARIANKQKDLKKKLKVTFAGEPGLDMGGLTKEWFLLLIRRIFHPDYGMFTFDKVTGVYWFNCAPCNNFQEFHLVGVLMGLAVYNSIMLDIRFPPCCYHKLLSPAVVPYMNDKATVGVAPLTISDLKLVQHDLSKGLQELLDYEGNVEEDFGLTFQISHTELGCLKTYTLKPNGENIPVTNSNRHSYVQLYVDWILNKSVYKVFKEFYFGFHSVCASNALIMLRPEEVEMLVCGSPTLNMRELRQVATYDGYNAADATVKYFWDVVYKFPTELQKKLLLFTTGSDRVPIGGMSDMTFKITRVEDQTLLPMSHTCFNQLVLPSYRSKKMMKMKLLTAIENAEGFGLE</sequence>
<dbReference type="PROSITE" id="PS50237">
    <property type="entry name" value="HECT"/>
    <property type="match status" value="1"/>
</dbReference>
<feature type="region of interest" description="Disordered" evidence="8">
    <location>
        <begin position="1860"/>
        <end position="1975"/>
    </location>
</feature>
<dbReference type="InterPro" id="IPR044611">
    <property type="entry name" value="E3A/B/C-like"/>
</dbReference>
<comment type="subcellular location">
    <subcellularLocation>
        <location evidence="2">Cytoplasm</location>
    </subcellularLocation>
</comment>
<evidence type="ECO:0000256" key="9">
    <source>
        <dbReference type="SAM" id="Phobius"/>
    </source>
</evidence>
<evidence type="ECO:0000256" key="4">
    <source>
        <dbReference type="ARBA" id="ARBA00022490"/>
    </source>
</evidence>
<dbReference type="Gene3D" id="3.30.2160.10">
    <property type="entry name" value="Hect, E3 ligase catalytic domain"/>
    <property type="match status" value="1"/>
</dbReference>
<dbReference type="GO" id="GO:0000209">
    <property type="term" value="P:protein polyubiquitination"/>
    <property type="evidence" value="ECO:0007669"/>
    <property type="project" value="InterPro"/>
</dbReference>
<feature type="compositionally biased region" description="Basic residues" evidence="8">
    <location>
        <begin position="1903"/>
        <end position="1912"/>
    </location>
</feature>
<dbReference type="FunFam" id="3.30.2410.10:FF:000003">
    <property type="entry name" value="probable E3 ubiquitin-protein ligase HERC4 isoform X1"/>
    <property type="match status" value="1"/>
</dbReference>
<dbReference type="Proteomes" id="UP001162480">
    <property type="component" value="Chromosome 14"/>
</dbReference>
<evidence type="ECO:0000256" key="2">
    <source>
        <dbReference type="ARBA" id="ARBA00004496"/>
    </source>
</evidence>
<feature type="transmembrane region" description="Helical" evidence="9">
    <location>
        <begin position="207"/>
        <end position="228"/>
    </location>
</feature>
<dbReference type="InterPro" id="IPR035983">
    <property type="entry name" value="Hect_E3_ubiquitin_ligase"/>
</dbReference>
<evidence type="ECO:0000313" key="11">
    <source>
        <dbReference type="EMBL" id="CAI9733270.1"/>
    </source>
</evidence>
<dbReference type="SUPFAM" id="SSF56204">
    <property type="entry name" value="Hect, E3 ligase catalytic domain"/>
    <property type="match status" value="1"/>
</dbReference>
<gene>
    <name evidence="11" type="ORF">OCTVUL_1B026569</name>
</gene>
<dbReference type="CDD" id="cd00078">
    <property type="entry name" value="HECTc"/>
    <property type="match status" value="1"/>
</dbReference>
<dbReference type="PANTHER" id="PTHR45700">
    <property type="entry name" value="UBIQUITIN-PROTEIN LIGASE E3C"/>
    <property type="match status" value="1"/>
</dbReference>
<keyword evidence="9" id="KW-0812">Transmembrane</keyword>
<comment type="catalytic activity">
    <reaction evidence="1">
        <text>S-ubiquitinyl-[E2 ubiquitin-conjugating enzyme]-L-cysteine + [acceptor protein]-L-lysine = [E2 ubiquitin-conjugating enzyme]-L-cysteine + N(6)-ubiquitinyl-[acceptor protein]-L-lysine.</text>
        <dbReference type="EC" id="2.3.2.26"/>
    </reaction>
</comment>
<dbReference type="SMART" id="SM00119">
    <property type="entry name" value="HECTc"/>
    <property type="match status" value="1"/>
</dbReference>
<dbReference type="Gene3D" id="3.30.2410.10">
    <property type="entry name" value="Hect, E3 ligase catalytic domain"/>
    <property type="match status" value="1"/>
</dbReference>
<feature type="compositionally biased region" description="Polar residues" evidence="8">
    <location>
        <begin position="1886"/>
        <end position="1900"/>
    </location>
</feature>
<proteinExistence type="predicted"/>
<dbReference type="InterPro" id="IPR036291">
    <property type="entry name" value="NAD(P)-bd_dom_sf"/>
</dbReference>
<feature type="compositionally biased region" description="Polar residues" evidence="8">
    <location>
        <begin position="1425"/>
        <end position="1437"/>
    </location>
</feature>
<dbReference type="EC" id="2.3.2.26" evidence="3"/>
<keyword evidence="9" id="KW-1133">Transmembrane helix</keyword>
<keyword evidence="6 7" id="KW-0833">Ubl conjugation pathway</keyword>
<keyword evidence="12" id="KW-1185">Reference proteome</keyword>
<dbReference type="SUPFAM" id="SSF51735">
    <property type="entry name" value="NAD(P)-binding Rossmann-fold domains"/>
    <property type="match status" value="1"/>
</dbReference>
<dbReference type="InterPro" id="IPR028939">
    <property type="entry name" value="P5C_Rdtase_cat_N"/>
</dbReference>
<feature type="transmembrane region" description="Helical" evidence="9">
    <location>
        <begin position="249"/>
        <end position="273"/>
    </location>
</feature>
<dbReference type="GO" id="GO:0061630">
    <property type="term" value="F:ubiquitin protein ligase activity"/>
    <property type="evidence" value="ECO:0007669"/>
    <property type="project" value="UniProtKB-EC"/>
</dbReference>